<proteinExistence type="predicted"/>
<dbReference type="OrthoDB" id="9805039at2"/>
<dbReference type="RefSeq" id="WP_093366957.1">
    <property type="nucleotide sequence ID" value="NZ_FOZZ01000011.1"/>
</dbReference>
<dbReference type="GO" id="GO:0003677">
    <property type="term" value="F:DNA binding"/>
    <property type="evidence" value="ECO:0007669"/>
    <property type="project" value="UniProtKB-KW"/>
</dbReference>
<accession>A0A1I6V5S9</accession>
<dbReference type="GO" id="GO:0005829">
    <property type="term" value="C:cytosol"/>
    <property type="evidence" value="ECO:0007669"/>
    <property type="project" value="UniProtKB-ARBA"/>
</dbReference>
<dbReference type="CDD" id="cd04458">
    <property type="entry name" value="CSP_CDS"/>
    <property type="match status" value="1"/>
</dbReference>
<evidence type="ECO:0000313" key="5">
    <source>
        <dbReference type="EMBL" id="SFT09108.1"/>
    </source>
</evidence>
<dbReference type="PROSITE" id="PS51857">
    <property type="entry name" value="CSD_2"/>
    <property type="match status" value="1"/>
</dbReference>
<dbReference type="InterPro" id="IPR050181">
    <property type="entry name" value="Cold_shock_domain"/>
</dbReference>
<dbReference type="InterPro" id="IPR019844">
    <property type="entry name" value="CSD_CS"/>
</dbReference>
<sequence length="63" mass="6975">MQEGKVKFFNETKGFGFITPSNGGKDVFVHSSGLKQDIRENDEVSFEVEQTQKGPSAVNVKLI</sequence>
<dbReference type="SUPFAM" id="SSF50249">
    <property type="entry name" value="Nucleic acid-binding proteins"/>
    <property type="match status" value="1"/>
</dbReference>
<dbReference type="InterPro" id="IPR011129">
    <property type="entry name" value="CSD"/>
</dbReference>
<keyword evidence="6" id="KW-1185">Reference proteome</keyword>
<dbReference type="Pfam" id="PF00313">
    <property type="entry name" value="CSD"/>
    <property type="match status" value="1"/>
</dbReference>
<protein>
    <submittedName>
        <fullName evidence="5">Cold-shock DNA-binding protein family</fullName>
    </submittedName>
</protein>
<dbReference type="InterPro" id="IPR002059">
    <property type="entry name" value="CSP_DNA-bd"/>
</dbReference>
<keyword evidence="2" id="KW-0963">Cytoplasm</keyword>
<dbReference type="SMART" id="SM00357">
    <property type="entry name" value="CSP"/>
    <property type="match status" value="1"/>
</dbReference>
<dbReference type="Gene3D" id="2.40.50.140">
    <property type="entry name" value="Nucleic acid-binding proteins"/>
    <property type="match status" value="1"/>
</dbReference>
<dbReference type="Proteomes" id="UP000198785">
    <property type="component" value="Unassembled WGS sequence"/>
</dbReference>
<dbReference type="STRING" id="683125.SAMN05660206_11198"/>
<feature type="domain" description="CSD" evidence="4">
    <location>
        <begin position="1"/>
        <end position="62"/>
    </location>
</feature>
<organism evidence="5 6">
    <name type="scientific">Sphingobacterium wenxiniae</name>
    <dbReference type="NCBI Taxonomy" id="683125"/>
    <lineage>
        <taxon>Bacteria</taxon>
        <taxon>Pseudomonadati</taxon>
        <taxon>Bacteroidota</taxon>
        <taxon>Sphingobacteriia</taxon>
        <taxon>Sphingobacteriales</taxon>
        <taxon>Sphingobacteriaceae</taxon>
        <taxon>Sphingobacterium</taxon>
    </lineage>
</organism>
<comment type="subcellular location">
    <subcellularLocation>
        <location evidence="1 3">Cytoplasm</location>
    </subcellularLocation>
</comment>
<dbReference type="AlphaFoldDB" id="A0A1I6V5S9"/>
<evidence type="ECO:0000313" key="6">
    <source>
        <dbReference type="Proteomes" id="UP000198785"/>
    </source>
</evidence>
<dbReference type="PIRSF" id="PIRSF002599">
    <property type="entry name" value="Cold_shock_A"/>
    <property type="match status" value="1"/>
</dbReference>
<keyword evidence="5" id="KW-0238">DNA-binding</keyword>
<dbReference type="PRINTS" id="PR00050">
    <property type="entry name" value="COLDSHOCK"/>
</dbReference>
<dbReference type="InterPro" id="IPR012340">
    <property type="entry name" value="NA-bd_OB-fold"/>
</dbReference>
<reference evidence="5 6" key="1">
    <citation type="submission" date="2016-10" db="EMBL/GenBank/DDBJ databases">
        <authorList>
            <person name="de Groot N.N."/>
        </authorList>
    </citation>
    <scope>NUCLEOTIDE SEQUENCE [LARGE SCALE GENOMIC DNA]</scope>
    <source>
        <strain evidence="5 6">DSM 22789</strain>
    </source>
</reference>
<dbReference type="PANTHER" id="PTHR11544">
    <property type="entry name" value="COLD SHOCK DOMAIN CONTAINING PROTEINS"/>
    <property type="match status" value="1"/>
</dbReference>
<evidence type="ECO:0000256" key="1">
    <source>
        <dbReference type="ARBA" id="ARBA00004496"/>
    </source>
</evidence>
<dbReference type="PROSITE" id="PS00352">
    <property type="entry name" value="CSD_1"/>
    <property type="match status" value="1"/>
</dbReference>
<dbReference type="InterPro" id="IPR012156">
    <property type="entry name" value="Cold_shock_CspA"/>
</dbReference>
<gene>
    <name evidence="5" type="ORF">SAMN05660206_11198</name>
</gene>
<evidence type="ECO:0000256" key="2">
    <source>
        <dbReference type="ARBA" id="ARBA00022490"/>
    </source>
</evidence>
<name>A0A1I6V5S9_9SPHI</name>
<dbReference type="EMBL" id="FOZZ01000011">
    <property type="protein sequence ID" value="SFT09108.1"/>
    <property type="molecule type" value="Genomic_DNA"/>
</dbReference>
<evidence type="ECO:0000259" key="4">
    <source>
        <dbReference type="PROSITE" id="PS51857"/>
    </source>
</evidence>
<evidence type="ECO:0000256" key="3">
    <source>
        <dbReference type="RuleBase" id="RU000408"/>
    </source>
</evidence>